<dbReference type="Proteomes" id="UP000298324">
    <property type="component" value="Unassembled WGS sequence"/>
</dbReference>
<keyword evidence="2" id="KW-0808">Transferase</keyword>
<dbReference type="Gene3D" id="3.40.630.30">
    <property type="match status" value="1"/>
</dbReference>
<accession>A0A4Y7RCS1</accession>
<keyword evidence="3" id="KW-1185">Reference proteome</keyword>
<dbReference type="EMBL" id="QFGA01000001">
    <property type="protein sequence ID" value="TEB06815.1"/>
    <property type="molecule type" value="Genomic_DNA"/>
</dbReference>
<dbReference type="CDD" id="cd04301">
    <property type="entry name" value="NAT_SF"/>
    <property type="match status" value="1"/>
</dbReference>
<gene>
    <name evidence="2" type="primary">acuA</name>
    <name evidence="2" type="ORF">Psch_00347</name>
</gene>
<protein>
    <submittedName>
        <fullName evidence="2">Acetoin utilization protein AcuA</fullName>
        <ecNumber evidence="2">2.3.1.-</ecNumber>
    </submittedName>
</protein>
<feature type="domain" description="N-acetyltransferase" evidence="1">
    <location>
        <begin position="18"/>
        <end position="186"/>
    </location>
</feature>
<sequence length="208" mass="23342">MSTACCAVESLKTSLGEILIEGPLEAAKLEELSMNNKLTVFRPPAKQKEALAAIARLPEGMVYIARYGREIAGYVTFHYPDGFSRWSKHPAVLELGGIEISPDWRQRGIGVALLREAFSNPVMENHIIVTVEFCWHWDLKSSGLDLFMYQKMLARLFGSVGLSRRDTDDPDIVEHPANVLMVRVGANVSCEDNMKFDNMLFEDSGYKI</sequence>
<keyword evidence="2" id="KW-0012">Acyltransferase</keyword>
<evidence type="ECO:0000259" key="1">
    <source>
        <dbReference type="PROSITE" id="PS51186"/>
    </source>
</evidence>
<dbReference type="SUPFAM" id="SSF55729">
    <property type="entry name" value="Acyl-CoA N-acyltransferases (Nat)"/>
    <property type="match status" value="1"/>
</dbReference>
<dbReference type="PROSITE" id="PS51186">
    <property type="entry name" value="GNAT"/>
    <property type="match status" value="1"/>
</dbReference>
<dbReference type="AlphaFoldDB" id="A0A4Y7RCS1"/>
<evidence type="ECO:0000313" key="2">
    <source>
        <dbReference type="EMBL" id="TEB06815.1"/>
    </source>
</evidence>
<dbReference type="EC" id="2.3.1.-" evidence="2"/>
<dbReference type="GO" id="GO:0045150">
    <property type="term" value="P:acetoin catabolic process"/>
    <property type="evidence" value="ECO:0007669"/>
    <property type="project" value="InterPro"/>
</dbReference>
<name>A0A4Y7RCS1_9FIRM</name>
<organism evidence="2 3">
    <name type="scientific">Pelotomaculum schinkii</name>
    <dbReference type="NCBI Taxonomy" id="78350"/>
    <lineage>
        <taxon>Bacteria</taxon>
        <taxon>Bacillati</taxon>
        <taxon>Bacillota</taxon>
        <taxon>Clostridia</taxon>
        <taxon>Eubacteriales</taxon>
        <taxon>Desulfotomaculaceae</taxon>
        <taxon>Pelotomaculum</taxon>
    </lineage>
</organism>
<comment type="caution">
    <text evidence="2">The sequence shown here is derived from an EMBL/GenBank/DDBJ whole genome shotgun (WGS) entry which is preliminary data.</text>
</comment>
<dbReference type="GO" id="GO:0019152">
    <property type="term" value="F:acetoin dehydrogenase (NAD+) activity"/>
    <property type="evidence" value="ECO:0007669"/>
    <property type="project" value="InterPro"/>
</dbReference>
<evidence type="ECO:0000313" key="3">
    <source>
        <dbReference type="Proteomes" id="UP000298324"/>
    </source>
</evidence>
<dbReference type="InterPro" id="IPR016181">
    <property type="entry name" value="Acyl_CoA_acyltransferase"/>
</dbReference>
<dbReference type="InterPro" id="IPR000182">
    <property type="entry name" value="GNAT_dom"/>
</dbReference>
<proteinExistence type="predicted"/>
<dbReference type="PIRSF" id="PIRSF021278">
    <property type="entry name" value="AcuA"/>
    <property type="match status" value="1"/>
</dbReference>
<dbReference type="Pfam" id="PF00583">
    <property type="entry name" value="Acetyltransf_1"/>
    <property type="match status" value="1"/>
</dbReference>
<dbReference type="GO" id="GO:0016747">
    <property type="term" value="F:acyltransferase activity, transferring groups other than amino-acyl groups"/>
    <property type="evidence" value="ECO:0007669"/>
    <property type="project" value="InterPro"/>
</dbReference>
<reference evidence="2 3" key="1">
    <citation type="journal article" date="2018" name="Environ. Microbiol.">
        <title>Novel energy conservation strategies and behaviour of Pelotomaculum schinkii driving syntrophic propionate catabolism.</title>
        <authorList>
            <person name="Hidalgo-Ahumada C.A.P."/>
            <person name="Nobu M.K."/>
            <person name="Narihiro T."/>
            <person name="Tamaki H."/>
            <person name="Liu W.T."/>
            <person name="Kamagata Y."/>
            <person name="Stams A.J.M."/>
            <person name="Imachi H."/>
            <person name="Sousa D.Z."/>
        </authorList>
    </citation>
    <scope>NUCLEOTIDE SEQUENCE [LARGE SCALE GENOMIC DNA]</scope>
    <source>
        <strain evidence="2 3">HH</strain>
    </source>
</reference>
<dbReference type="InterPro" id="IPR024699">
    <property type="entry name" value="AcuA"/>
</dbReference>
<dbReference type="RefSeq" id="WP_190238944.1">
    <property type="nucleotide sequence ID" value="NZ_QFGA01000001.1"/>
</dbReference>